<dbReference type="EMBL" id="KC977570">
    <property type="protein sequence ID" value="AGO83099.1"/>
    <property type="molecule type" value="Genomic_DNA"/>
</dbReference>
<keyword evidence="1" id="KW-0677">Repeat</keyword>
<dbReference type="Pfam" id="PF02493">
    <property type="entry name" value="MORN"/>
    <property type="match status" value="11"/>
</dbReference>
<feature type="compositionally biased region" description="Basic and acidic residues" evidence="2">
    <location>
        <begin position="13"/>
        <end position="30"/>
    </location>
</feature>
<gene>
    <name evidence="4" type="ORF">pdul_cds_878</name>
</gene>
<dbReference type="PANTHER" id="PTHR23084">
    <property type="entry name" value="PHOSPHATIDYLINOSITOL-4-PHOSPHATE 5-KINASE RELATED"/>
    <property type="match status" value="1"/>
</dbReference>
<sequence length="546" mass="60162">MHQRAGPTTPQRDPSRKSFREKKDYVHDEAAPMLTAQTTNDSPKEGIDTHGSYGDAPFDDLPDEIVIAIIVAMGHDMAAVVQWALTCRRHHALAMDAVVWRHLCEVRFGPALHRRFLDVGKDWRWLYEAQSRVDGGDSAGQRTGAALVDVDGSPWVYWGDLVDGSPHGYGMALSMPHDRTRCPARIPDDGVTWQSPGRYEGYWQHGRRHGYGAGIDGDGHTYDGHWQADKYHGHGVYVWPEGHMYEGAWEEGSRCGRGSMVYPNGERYEGDWQADQSHGHGVHTWSDGTRYEGVWEMDKIRFGSMVYTNGDCYEGDWHDDSRHGYGSCTVARGGEGGRRYDGQWKCGMLHGYGEDTRPDGTYRGLHRRGKRHGYGVMVFSDDGAVYEGQWADDMPMGYGTLRCPTGYLYRGWWAKGVLCGQGVCRWADGSEYAGAFKDGQPCGAGVHVRCGGERTVTTEDAAGAVHALVTRLDGFRYDGGWDPSVGSSGQGTCTYADGSCIVGTWNGAAALDGEITSHRTVGTPCAIDSPCKACVVMAERPLPKKI</sequence>
<dbReference type="Pfam" id="PF12937">
    <property type="entry name" value="F-box-like"/>
    <property type="match status" value="1"/>
</dbReference>
<evidence type="ECO:0000313" key="5">
    <source>
        <dbReference type="Proteomes" id="UP000201566"/>
    </source>
</evidence>
<feature type="domain" description="F-box" evidence="3">
    <location>
        <begin position="58"/>
        <end position="104"/>
    </location>
</feature>
<dbReference type="GeneID" id="16513172"/>
<dbReference type="Gene3D" id="2.20.110.10">
    <property type="entry name" value="Histone H3 K4-specific methyltransferase SET7/9 N-terminal domain"/>
    <property type="match status" value="5"/>
</dbReference>
<evidence type="ECO:0000256" key="2">
    <source>
        <dbReference type="SAM" id="MobiDB-lite"/>
    </source>
</evidence>
<dbReference type="RefSeq" id="YP_008319768.1">
    <property type="nucleotide sequence ID" value="NC_021858.1"/>
</dbReference>
<name>S4VZ13_9VIRU</name>
<evidence type="ECO:0000313" key="4">
    <source>
        <dbReference type="EMBL" id="AGO83099.1"/>
    </source>
</evidence>
<dbReference type="InterPro" id="IPR036047">
    <property type="entry name" value="F-box-like_dom_sf"/>
</dbReference>
<dbReference type="SUPFAM" id="SSF82185">
    <property type="entry name" value="Histone H3 K4-specific methyltransferase SET7/9 N-terminal domain"/>
    <property type="match status" value="3"/>
</dbReference>
<proteinExistence type="predicted"/>
<dbReference type="InterPro" id="IPR003409">
    <property type="entry name" value="MORN"/>
</dbReference>
<protein>
    <submittedName>
        <fullName evidence="4">Morn repeat domain containing protein</fullName>
    </submittedName>
</protein>
<evidence type="ECO:0000256" key="1">
    <source>
        <dbReference type="ARBA" id="ARBA00022737"/>
    </source>
</evidence>
<organism evidence="4 5">
    <name type="scientific">Pandoravirus dulcis</name>
    <dbReference type="NCBI Taxonomy" id="1349409"/>
    <lineage>
        <taxon>Viruses</taxon>
        <taxon>Pandoravirus</taxon>
    </lineage>
</organism>
<dbReference type="KEGG" id="vg:16513172"/>
<reference evidence="4 5" key="1">
    <citation type="journal article" date="2013" name="Science">
        <title>Pandoraviruses: amoeba viruses with genomes up to 2.5 Mb reaching that of parasitic eukaryotes.</title>
        <authorList>
            <person name="Philippe N."/>
            <person name="Legendre M."/>
            <person name="Doutre G."/>
            <person name="Coute Y."/>
            <person name="Poirot O."/>
            <person name="Lescot M."/>
            <person name="Arslan D."/>
            <person name="Seltzer V."/>
            <person name="Bertaux L."/>
            <person name="Bruley C."/>
            <person name="Garin J."/>
            <person name="Claverie J.M."/>
            <person name="Abergel C."/>
        </authorList>
    </citation>
    <scope>NUCLEOTIDE SEQUENCE [LARGE SCALE GENOMIC DNA]</scope>
    <source>
        <strain evidence="4">Melbourne</strain>
    </source>
</reference>
<accession>S4VZ13</accession>
<dbReference type="Proteomes" id="UP000201566">
    <property type="component" value="Segment"/>
</dbReference>
<dbReference type="PANTHER" id="PTHR23084:SF263">
    <property type="entry name" value="MORN REPEAT-CONTAINING PROTEIN 1"/>
    <property type="match status" value="1"/>
</dbReference>
<dbReference type="Gene3D" id="1.20.1280.50">
    <property type="match status" value="1"/>
</dbReference>
<feature type="compositionally biased region" description="Polar residues" evidence="2">
    <location>
        <begin position="1"/>
        <end position="12"/>
    </location>
</feature>
<dbReference type="SMART" id="SM00698">
    <property type="entry name" value="MORN"/>
    <property type="match status" value="11"/>
</dbReference>
<dbReference type="SUPFAM" id="SSF81383">
    <property type="entry name" value="F-box domain"/>
    <property type="match status" value="1"/>
</dbReference>
<dbReference type="InterPro" id="IPR001810">
    <property type="entry name" value="F-box_dom"/>
</dbReference>
<feature type="region of interest" description="Disordered" evidence="2">
    <location>
        <begin position="1"/>
        <end position="55"/>
    </location>
</feature>
<evidence type="ECO:0000259" key="3">
    <source>
        <dbReference type="Pfam" id="PF12937"/>
    </source>
</evidence>